<sequence>MPPLSRLLNAAVVELSFIANSRKMPALTKLFKVLDRHPELVNEVETA</sequence>
<gene>
    <name evidence="1" type="ORF">B597_017865</name>
</gene>
<reference evidence="1 2" key="1">
    <citation type="journal article" date="2013" name="Genome Announc.">
        <title>Draft Genome of the Nitrogen-Fixing Bacterium Pseudomonas stutzeri Strain KOS6 Isolated from Industrial Hydrocarbon Sludge.</title>
        <authorList>
            <person name="Grigoryeva T.V."/>
            <person name="Laikov A.V."/>
            <person name="Naumova R.P."/>
            <person name="Manolov A.I."/>
            <person name="Larin A.K."/>
            <person name="Karpova I.Y."/>
            <person name="Semashko T.A."/>
            <person name="Alexeev D.G."/>
            <person name="Kostryukova E.S."/>
            <person name="Muller R."/>
            <person name="Govorun V.M."/>
        </authorList>
    </citation>
    <scope>NUCLEOTIDE SEQUENCE [LARGE SCALE GENOMIC DNA]</scope>
    <source>
        <strain evidence="1 2">KOS6</strain>
    </source>
</reference>
<accession>A0A061JMY0</accession>
<name>A0A061JMY0_STUST</name>
<dbReference type="AlphaFoldDB" id="A0A061JMY0"/>
<comment type="caution">
    <text evidence="1">The sequence shown here is derived from an EMBL/GenBank/DDBJ whole genome shotgun (WGS) entry which is preliminary data.</text>
</comment>
<dbReference type="EMBL" id="AMCZ02000028">
    <property type="protein sequence ID" value="EWC39943.1"/>
    <property type="molecule type" value="Genomic_DNA"/>
</dbReference>
<dbReference type="Proteomes" id="UP000026923">
    <property type="component" value="Unassembled WGS sequence"/>
</dbReference>
<protein>
    <submittedName>
        <fullName evidence="1">Uncharacterized protein</fullName>
    </submittedName>
</protein>
<evidence type="ECO:0000313" key="2">
    <source>
        <dbReference type="Proteomes" id="UP000026923"/>
    </source>
</evidence>
<proteinExistence type="predicted"/>
<dbReference type="HOGENOM" id="CLU_3172265_0_0_6"/>
<evidence type="ECO:0000313" key="1">
    <source>
        <dbReference type="EMBL" id="EWC39943.1"/>
    </source>
</evidence>
<organism evidence="1 2">
    <name type="scientific">Stutzerimonas stutzeri KOS6</name>
    <dbReference type="NCBI Taxonomy" id="1218352"/>
    <lineage>
        <taxon>Bacteria</taxon>
        <taxon>Pseudomonadati</taxon>
        <taxon>Pseudomonadota</taxon>
        <taxon>Gammaproteobacteria</taxon>
        <taxon>Pseudomonadales</taxon>
        <taxon>Pseudomonadaceae</taxon>
        <taxon>Stutzerimonas</taxon>
    </lineage>
</organism>